<feature type="transmembrane region" description="Helical" evidence="1">
    <location>
        <begin position="35"/>
        <end position="54"/>
    </location>
</feature>
<dbReference type="EMBL" id="SMGI01000003">
    <property type="protein sequence ID" value="TCK66687.1"/>
    <property type="molecule type" value="Genomic_DNA"/>
</dbReference>
<evidence type="ECO:0000313" key="3">
    <source>
        <dbReference type="Proteomes" id="UP000295714"/>
    </source>
</evidence>
<name>A0A4R1KQA8_9FLAO</name>
<proteinExistence type="predicted"/>
<protein>
    <submittedName>
        <fullName evidence="2">Uncharacterized protein</fullName>
    </submittedName>
</protein>
<keyword evidence="1" id="KW-1133">Transmembrane helix</keyword>
<evidence type="ECO:0000256" key="1">
    <source>
        <dbReference type="SAM" id="Phobius"/>
    </source>
</evidence>
<accession>A0A4R1KQA8</accession>
<gene>
    <name evidence="2" type="ORF">DFQ05_1960</name>
</gene>
<keyword evidence="1" id="KW-0812">Transmembrane</keyword>
<dbReference type="Proteomes" id="UP000295714">
    <property type="component" value="Unassembled WGS sequence"/>
</dbReference>
<keyword evidence="1" id="KW-0472">Membrane</keyword>
<reference evidence="2 3" key="1">
    <citation type="journal article" date="2015" name="Stand. Genomic Sci.">
        <title>Genomic Encyclopedia of Bacterial and Archaeal Type Strains, Phase III: the genomes of soil and plant-associated and newly described type strains.</title>
        <authorList>
            <person name="Whitman W.B."/>
            <person name="Woyke T."/>
            <person name="Klenk H.P."/>
            <person name="Zhou Y."/>
            <person name="Lilburn T.G."/>
            <person name="Beck B.J."/>
            <person name="De Vos P."/>
            <person name="Vandamme P."/>
            <person name="Eisen J.A."/>
            <person name="Garrity G."/>
            <person name="Hugenholtz P."/>
            <person name="Kyrpides N.C."/>
        </authorList>
    </citation>
    <scope>NUCLEOTIDE SEQUENCE [LARGE SCALE GENOMIC DNA]</scope>
    <source>
        <strain evidence="2 3">CECT 8445</strain>
    </source>
</reference>
<evidence type="ECO:0000313" key="2">
    <source>
        <dbReference type="EMBL" id="TCK66687.1"/>
    </source>
</evidence>
<keyword evidence="3" id="KW-1185">Reference proteome</keyword>
<sequence>MNQKKVDMKFIKEKDDERRDYIFQKDKLTKNTAKFVAFTLLVLISAVTMSGIFFEY</sequence>
<organism evidence="2 3">
    <name type="scientific">Winogradskyella wandonensis</name>
    <dbReference type="NCBI Taxonomy" id="1442586"/>
    <lineage>
        <taxon>Bacteria</taxon>
        <taxon>Pseudomonadati</taxon>
        <taxon>Bacteroidota</taxon>
        <taxon>Flavobacteriia</taxon>
        <taxon>Flavobacteriales</taxon>
        <taxon>Flavobacteriaceae</taxon>
        <taxon>Winogradskyella</taxon>
    </lineage>
</organism>
<dbReference type="AlphaFoldDB" id="A0A4R1KQA8"/>
<comment type="caution">
    <text evidence="2">The sequence shown here is derived from an EMBL/GenBank/DDBJ whole genome shotgun (WGS) entry which is preliminary data.</text>
</comment>